<proteinExistence type="predicted"/>
<dbReference type="VEuPathDB" id="FungiDB:ASPZODRAFT_67381"/>
<dbReference type="AlphaFoldDB" id="A0A1L9SG70"/>
<dbReference type="CDD" id="cd00408">
    <property type="entry name" value="DHDPS-like"/>
    <property type="match status" value="1"/>
</dbReference>
<keyword evidence="3" id="KW-1185">Reference proteome</keyword>
<dbReference type="RefSeq" id="XP_022580672.1">
    <property type="nucleotide sequence ID" value="XM_022729455.1"/>
</dbReference>
<gene>
    <name evidence="2" type="ORF">ASPZODRAFT_67381</name>
</gene>
<dbReference type="OrthoDB" id="191315at2759"/>
<sequence length="349" mass="37399">MSSCPILPSKSKRRKDQEKAGDGLSRSISRRESTTSRILKEGVYIPLPTFFFKDTENLDELTISRHAVRMARARVTGLIVNDLMYGEGAHLSRDDRGIVTRTVRHAIVRAGFLQIPIIVSCGAPSARETIELCHDAHASGGSYALVGAPAIYKHYYDTRCIAAFFVDVANSSPLPILVDTRPQDDVVVRGTVGGDASALATDELIHLVTGHPNIAGCRLSRTEMARATRMAQATTTAGLACLGESAGSTLQTLIGGCGGVVAGMGNLAPRTCVRLIELYHRGKEEEARKLQAVVARAEETEAAFGIAGMKSNLQRHLSYGGLPRRPLAFVDGGSPGVEEMMAVENCLVL</sequence>
<dbReference type="Pfam" id="PF00701">
    <property type="entry name" value="DHDPS"/>
    <property type="match status" value="1"/>
</dbReference>
<organism evidence="2 3">
    <name type="scientific">Penicilliopsis zonata CBS 506.65</name>
    <dbReference type="NCBI Taxonomy" id="1073090"/>
    <lineage>
        <taxon>Eukaryota</taxon>
        <taxon>Fungi</taxon>
        <taxon>Dikarya</taxon>
        <taxon>Ascomycota</taxon>
        <taxon>Pezizomycotina</taxon>
        <taxon>Eurotiomycetes</taxon>
        <taxon>Eurotiomycetidae</taxon>
        <taxon>Eurotiales</taxon>
        <taxon>Aspergillaceae</taxon>
        <taxon>Penicilliopsis</taxon>
    </lineage>
</organism>
<reference evidence="3" key="1">
    <citation type="journal article" date="2017" name="Genome Biol.">
        <title>Comparative genomics reveals high biological diversity and specific adaptations in the industrially and medically important fungal genus Aspergillus.</title>
        <authorList>
            <person name="de Vries R.P."/>
            <person name="Riley R."/>
            <person name="Wiebenga A."/>
            <person name="Aguilar-Osorio G."/>
            <person name="Amillis S."/>
            <person name="Uchima C.A."/>
            <person name="Anderluh G."/>
            <person name="Asadollahi M."/>
            <person name="Askin M."/>
            <person name="Barry K."/>
            <person name="Battaglia E."/>
            <person name="Bayram O."/>
            <person name="Benocci T."/>
            <person name="Braus-Stromeyer S.A."/>
            <person name="Caldana C."/>
            <person name="Canovas D."/>
            <person name="Cerqueira G.C."/>
            <person name="Chen F."/>
            <person name="Chen W."/>
            <person name="Choi C."/>
            <person name="Clum A."/>
            <person name="Dos Santos R.A."/>
            <person name="Damasio A.R."/>
            <person name="Diallinas G."/>
            <person name="Emri T."/>
            <person name="Fekete E."/>
            <person name="Flipphi M."/>
            <person name="Freyberg S."/>
            <person name="Gallo A."/>
            <person name="Gournas C."/>
            <person name="Habgood R."/>
            <person name="Hainaut M."/>
            <person name="Harispe M.L."/>
            <person name="Henrissat B."/>
            <person name="Hilden K.S."/>
            <person name="Hope R."/>
            <person name="Hossain A."/>
            <person name="Karabika E."/>
            <person name="Karaffa L."/>
            <person name="Karanyi Z."/>
            <person name="Krasevec N."/>
            <person name="Kuo A."/>
            <person name="Kusch H."/>
            <person name="LaButti K."/>
            <person name="Lagendijk E.L."/>
            <person name="Lapidus A."/>
            <person name="Levasseur A."/>
            <person name="Lindquist E."/>
            <person name="Lipzen A."/>
            <person name="Logrieco A.F."/>
            <person name="MacCabe A."/>
            <person name="Maekelae M.R."/>
            <person name="Malavazi I."/>
            <person name="Melin P."/>
            <person name="Meyer V."/>
            <person name="Mielnichuk N."/>
            <person name="Miskei M."/>
            <person name="Molnar A.P."/>
            <person name="Mule G."/>
            <person name="Ngan C.Y."/>
            <person name="Orejas M."/>
            <person name="Orosz E."/>
            <person name="Ouedraogo J.P."/>
            <person name="Overkamp K.M."/>
            <person name="Park H.-S."/>
            <person name="Perrone G."/>
            <person name="Piumi F."/>
            <person name="Punt P.J."/>
            <person name="Ram A.F."/>
            <person name="Ramon A."/>
            <person name="Rauscher S."/>
            <person name="Record E."/>
            <person name="Riano-Pachon D.M."/>
            <person name="Robert V."/>
            <person name="Roehrig J."/>
            <person name="Ruller R."/>
            <person name="Salamov A."/>
            <person name="Salih N.S."/>
            <person name="Samson R.A."/>
            <person name="Sandor E."/>
            <person name="Sanguinetti M."/>
            <person name="Schuetze T."/>
            <person name="Sepcic K."/>
            <person name="Shelest E."/>
            <person name="Sherlock G."/>
            <person name="Sophianopoulou V."/>
            <person name="Squina F.M."/>
            <person name="Sun H."/>
            <person name="Susca A."/>
            <person name="Todd R.B."/>
            <person name="Tsang A."/>
            <person name="Unkles S.E."/>
            <person name="van de Wiele N."/>
            <person name="van Rossen-Uffink D."/>
            <person name="Oliveira J.V."/>
            <person name="Vesth T.C."/>
            <person name="Visser J."/>
            <person name="Yu J.-H."/>
            <person name="Zhou M."/>
            <person name="Andersen M.R."/>
            <person name="Archer D.B."/>
            <person name="Baker S.E."/>
            <person name="Benoit I."/>
            <person name="Brakhage A.A."/>
            <person name="Braus G.H."/>
            <person name="Fischer R."/>
            <person name="Frisvad J.C."/>
            <person name="Goldman G.H."/>
            <person name="Houbraken J."/>
            <person name="Oakley B."/>
            <person name="Pocsi I."/>
            <person name="Scazzocchio C."/>
            <person name="Seiboth B."/>
            <person name="vanKuyk P.A."/>
            <person name="Wortman J."/>
            <person name="Dyer P.S."/>
            <person name="Grigoriev I.V."/>
        </authorList>
    </citation>
    <scope>NUCLEOTIDE SEQUENCE [LARGE SCALE GENOMIC DNA]</scope>
    <source>
        <strain evidence="3">CBS 506.65</strain>
    </source>
</reference>
<accession>A0A1L9SG70</accession>
<evidence type="ECO:0000313" key="3">
    <source>
        <dbReference type="Proteomes" id="UP000184188"/>
    </source>
</evidence>
<dbReference type="InterPro" id="IPR002220">
    <property type="entry name" value="DapA-like"/>
</dbReference>
<evidence type="ECO:0000313" key="2">
    <source>
        <dbReference type="EMBL" id="OJJ46162.1"/>
    </source>
</evidence>
<dbReference type="SUPFAM" id="SSF51569">
    <property type="entry name" value="Aldolase"/>
    <property type="match status" value="1"/>
</dbReference>
<evidence type="ECO:0000256" key="1">
    <source>
        <dbReference type="SAM" id="MobiDB-lite"/>
    </source>
</evidence>
<dbReference type="GO" id="GO:0008840">
    <property type="term" value="F:4-hydroxy-tetrahydrodipicolinate synthase activity"/>
    <property type="evidence" value="ECO:0007669"/>
    <property type="project" value="TreeGrafter"/>
</dbReference>
<feature type="region of interest" description="Disordered" evidence="1">
    <location>
        <begin position="1"/>
        <end position="31"/>
    </location>
</feature>
<protein>
    <recommendedName>
        <fullName evidence="4">Dihydrodipicolinate synthase</fullName>
    </recommendedName>
</protein>
<dbReference type="Gene3D" id="3.20.20.70">
    <property type="entry name" value="Aldolase class I"/>
    <property type="match status" value="1"/>
</dbReference>
<dbReference type="GeneID" id="34615919"/>
<dbReference type="EMBL" id="KV878343">
    <property type="protein sequence ID" value="OJJ46162.1"/>
    <property type="molecule type" value="Genomic_DNA"/>
</dbReference>
<dbReference type="Proteomes" id="UP000184188">
    <property type="component" value="Unassembled WGS sequence"/>
</dbReference>
<dbReference type="SMART" id="SM01130">
    <property type="entry name" value="DHDPS"/>
    <property type="match status" value="1"/>
</dbReference>
<evidence type="ECO:0008006" key="4">
    <source>
        <dbReference type="Google" id="ProtNLM"/>
    </source>
</evidence>
<dbReference type="STRING" id="1073090.A0A1L9SG70"/>
<dbReference type="PANTHER" id="PTHR12128:SF52">
    <property type="entry name" value="4-HYDROXY-2-OXOGLUTARATE ALDOLASE, MITOCHONDRIAL-RELATED"/>
    <property type="match status" value="1"/>
</dbReference>
<dbReference type="PANTHER" id="PTHR12128">
    <property type="entry name" value="DIHYDRODIPICOLINATE SYNTHASE"/>
    <property type="match status" value="1"/>
</dbReference>
<dbReference type="InterPro" id="IPR013785">
    <property type="entry name" value="Aldolase_TIM"/>
</dbReference>
<name>A0A1L9SG70_9EURO</name>